<evidence type="ECO:0000313" key="2">
    <source>
        <dbReference type="EMBL" id="MBW96553.1"/>
    </source>
</evidence>
<evidence type="ECO:0000256" key="1">
    <source>
        <dbReference type="SAM" id="Phobius"/>
    </source>
</evidence>
<keyword evidence="1" id="KW-1133">Transmembrane helix</keyword>
<feature type="transmembrane region" description="Helical" evidence="1">
    <location>
        <begin position="20"/>
        <end position="42"/>
    </location>
</feature>
<keyword evidence="1" id="KW-0812">Transmembrane</keyword>
<sequence>MCNGSMVENVLSREILIPPFFLVLSKLYGCIIIFMYPAYFVYTIFNTFVMPWLVFPGNWTQAEAYLYVYKQFIDVVCI</sequence>
<keyword evidence="1" id="KW-0472">Membrane</keyword>
<reference evidence="2" key="1">
    <citation type="submission" date="2018-02" db="EMBL/GenBank/DDBJ databases">
        <title>Rhizophora mucronata_Transcriptome.</title>
        <authorList>
            <person name="Meera S.P."/>
            <person name="Sreeshan A."/>
            <person name="Augustine A."/>
        </authorList>
    </citation>
    <scope>NUCLEOTIDE SEQUENCE</scope>
    <source>
        <tissue evidence="2">Leaf</tissue>
    </source>
</reference>
<proteinExistence type="predicted"/>
<protein>
    <submittedName>
        <fullName evidence="2">Uncharacterized protein MANES_15G016600</fullName>
    </submittedName>
</protein>
<dbReference type="EMBL" id="GGEC01016070">
    <property type="protein sequence ID" value="MBW96553.1"/>
    <property type="molecule type" value="Transcribed_RNA"/>
</dbReference>
<name>A0A2P2JSV7_RHIMU</name>
<dbReference type="AlphaFoldDB" id="A0A2P2JSV7"/>
<accession>A0A2P2JSV7</accession>
<organism evidence="2">
    <name type="scientific">Rhizophora mucronata</name>
    <name type="common">Asiatic mangrove</name>
    <dbReference type="NCBI Taxonomy" id="61149"/>
    <lineage>
        <taxon>Eukaryota</taxon>
        <taxon>Viridiplantae</taxon>
        <taxon>Streptophyta</taxon>
        <taxon>Embryophyta</taxon>
        <taxon>Tracheophyta</taxon>
        <taxon>Spermatophyta</taxon>
        <taxon>Magnoliopsida</taxon>
        <taxon>eudicotyledons</taxon>
        <taxon>Gunneridae</taxon>
        <taxon>Pentapetalae</taxon>
        <taxon>rosids</taxon>
        <taxon>fabids</taxon>
        <taxon>Malpighiales</taxon>
        <taxon>Rhizophoraceae</taxon>
        <taxon>Rhizophora</taxon>
    </lineage>
</organism>